<protein>
    <submittedName>
        <fullName evidence="1">Uncharacterized protein</fullName>
    </submittedName>
</protein>
<dbReference type="EMBL" id="CP053586">
    <property type="protein sequence ID" value="WNZ25985.1"/>
    <property type="molecule type" value="Genomic_DNA"/>
</dbReference>
<evidence type="ECO:0000313" key="1">
    <source>
        <dbReference type="EMBL" id="WNZ25985.1"/>
    </source>
</evidence>
<dbReference type="AlphaFoldDB" id="A0AA96WJU7"/>
<organism evidence="1">
    <name type="scientific">Leptolyngbya sp. NK1-12</name>
    <dbReference type="NCBI Taxonomy" id="2547451"/>
    <lineage>
        <taxon>Bacteria</taxon>
        <taxon>Bacillati</taxon>
        <taxon>Cyanobacteriota</taxon>
        <taxon>Cyanophyceae</taxon>
        <taxon>Leptolyngbyales</taxon>
        <taxon>Leptolyngbyaceae</taxon>
        <taxon>Leptolyngbya group</taxon>
        <taxon>Leptolyngbya</taxon>
    </lineage>
</organism>
<name>A0AA96WJU7_9CYAN</name>
<sequence>MVKAAKQAKIWQRNSGWRRMLALGWGMLIVLSSRPVYAADQDTLFLLTTPLDPALFQPGASIDPAVVTPDRISQTGLTPPSLWWAEEQFANLSWVGESFGNTGCIAERFSQELLNYWLAYPGADGTPRRVDLLVNQEVWGNCNYLQRYVFVNRFGTAAKEFGYSVRVFNLQGELLGAHICEFDDQFNASTINSSSASDPTSGTASVPCRIFLNPFGRSAFRSTPTPFGVPSPTNGGTGQN</sequence>
<reference evidence="1" key="1">
    <citation type="submission" date="2020-05" db="EMBL/GenBank/DDBJ databases">
        <authorList>
            <person name="Zhu T."/>
            <person name="Keshari N."/>
            <person name="Lu X."/>
        </authorList>
    </citation>
    <scope>NUCLEOTIDE SEQUENCE</scope>
    <source>
        <strain evidence="1">NK1-12</strain>
    </source>
</reference>
<dbReference type="RefSeq" id="WP_316432177.1">
    <property type="nucleotide sequence ID" value="NZ_CP053586.1"/>
</dbReference>
<proteinExistence type="predicted"/>
<accession>A0AA96WJU7</accession>
<gene>
    <name evidence="1" type="ORF">HJG54_26250</name>
</gene>